<accession>A0ABY6BJ89</accession>
<protein>
    <submittedName>
        <fullName evidence="2">DUF1631 domain-containing protein</fullName>
    </submittedName>
</protein>
<dbReference type="InterPro" id="IPR012434">
    <property type="entry name" value="DUF1631"/>
</dbReference>
<proteinExistence type="predicted"/>
<evidence type="ECO:0000313" key="2">
    <source>
        <dbReference type="EMBL" id="UXI67902.1"/>
    </source>
</evidence>
<dbReference type="Pfam" id="PF07793">
    <property type="entry name" value="DUF1631"/>
    <property type="match status" value="1"/>
</dbReference>
<feature type="compositionally biased region" description="Low complexity" evidence="1">
    <location>
        <begin position="353"/>
        <end position="363"/>
    </location>
</feature>
<organism evidence="2 3">
    <name type="scientific">Tahibacter amnicola</name>
    <dbReference type="NCBI Taxonomy" id="2976241"/>
    <lineage>
        <taxon>Bacteria</taxon>
        <taxon>Pseudomonadati</taxon>
        <taxon>Pseudomonadota</taxon>
        <taxon>Gammaproteobacteria</taxon>
        <taxon>Lysobacterales</taxon>
        <taxon>Rhodanobacteraceae</taxon>
        <taxon>Tahibacter</taxon>
    </lineage>
</organism>
<evidence type="ECO:0000313" key="3">
    <source>
        <dbReference type="Proteomes" id="UP001064632"/>
    </source>
</evidence>
<feature type="region of interest" description="Disordered" evidence="1">
    <location>
        <begin position="292"/>
        <end position="336"/>
    </location>
</feature>
<feature type="compositionally biased region" description="Basic and acidic residues" evidence="1">
    <location>
        <begin position="250"/>
        <end position="264"/>
    </location>
</feature>
<name>A0ABY6BJ89_9GAMM</name>
<feature type="region of interest" description="Disordered" evidence="1">
    <location>
        <begin position="246"/>
        <end position="275"/>
    </location>
</feature>
<dbReference type="Proteomes" id="UP001064632">
    <property type="component" value="Chromosome"/>
</dbReference>
<feature type="compositionally biased region" description="Polar residues" evidence="1">
    <location>
        <begin position="701"/>
        <end position="711"/>
    </location>
</feature>
<sequence length="785" mass="85928">MRLTDPSVRKPASTVELTTISASSHLPVRVRSALEGVLGLAGGMLERLLVLALTEYEQVLFKLAEKARSSDEQHSVFETLREVKRGRADIAPRFMLHLESTLAQLDAPKKSEPSNAPKRFQDLSLVDSRELEEDISLREIAAKAEIRHSQTLFALGHRFGVLACSPMLEADMLPVGPKAVCDALKFAGGALVISLEHRILMYRQFDKSVMPEIGIIYNAINDYLIEKGILRNSPIITPRLPSTHALSENARGDDHYSPHTDLAGHRPTTPDLRAHPGHAMYVQQEDGEASSFGLGEADAYNSPGSHAARPREARPLPHPSPRTPSASPREEPRDTEVFSTLRELLAGRRVTTSAAAPPAGSSSDYQASAEDLQAVLGSLQSRPAAPMMMGGRLVPRTVGHVRQDMLNQLRQLTPDGKPPQLAAEDADTIDLVGMLFDFINKDVKATGATQSLLTKLQVPILRVALRDKSFFTRRNHPARQLLNTIAETGQYWLDDSENESDKMLVEKMQLLVDRVTGEFDGKLELFEEMLTDLSRHMGTLARKAEVAERRNVDAAKGRERLDMARERAIGAVNERLANRKVSRLVRTLLEQAWTDVLALTILRQGEDSESYQRRINVADRLIDGTAAHADGVRAELEQGLSQVGFHTEEAQTMVRQVLAIEDESAADSGDSAATRTEVAIKIKNKARLGEDPAAPERQRASQRQQHISPPSTLRKPRFSSASRPCPTAPGSSSSRTSRARWCGGNCPGFRPLPGAACSSTSAAHAPTSARSSNSPATCIAARCAW</sequence>
<feature type="region of interest" description="Disordered" evidence="1">
    <location>
        <begin position="683"/>
        <end position="739"/>
    </location>
</feature>
<keyword evidence="3" id="KW-1185">Reference proteome</keyword>
<evidence type="ECO:0000256" key="1">
    <source>
        <dbReference type="SAM" id="MobiDB-lite"/>
    </source>
</evidence>
<feature type="compositionally biased region" description="Basic and acidic residues" evidence="1">
    <location>
        <begin position="687"/>
        <end position="699"/>
    </location>
</feature>
<gene>
    <name evidence="2" type="ORF">N4264_24760</name>
</gene>
<reference evidence="2" key="1">
    <citation type="submission" date="2022-09" db="EMBL/GenBank/DDBJ databases">
        <title>Tahibacter sp. nov., isolated from a fresh water.</title>
        <authorList>
            <person name="Baek J.H."/>
            <person name="Lee J.K."/>
            <person name="Kim J.M."/>
            <person name="Jeon C.O."/>
        </authorList>
    </citation>
    <scope>NUCLEOTIDE SEQUENCE</scope>
    <source>
        <strain evidence="2">W38</strain>
    </source>
</reference>
<feature type="region of interest" description="Disordered" evidence="1">
    <location>
        <begin position="348"/>
        <end position="367"/>
    </location>
</feature>
<dbReference type="EMBL" id="CP104694">
    <property type="protein sequence ID" value="UXI67902.1"/>
    <property type="molecule type" value="Genomic_DNA"/>
</dbReference>